<protein>
    <submittedName>
        <fullName evidence="2">Kinase-like protein</fullName>
    </submittedName>
</protein>
<dbReference type="GO" id="GO:0005634">
    <property type="term" value="C:nucleus"/>
    <property type="evidence" value="ECO:0007669"/>
    <property type="project" value="TreeGrafter"/>
</dbReference>
<dbReference type="Gene3D" id="1.10.510.10">
    <property type="entry name" value="Transferase(Phosphotransferase) domain 1"/>
    <property type="match status" value="1"/>
</dbReference>
<dbReference type="EMBL" id="MU006846">
    <property type="protein sequence ID" value="KAF2634264.1"/>
    <property type="molecule type" value="Genomic_DNA"/>
</dbReference>
<dbReference type="SMART" id="SM00220">
    <property type="entry name" value="S_TKc"/>
    <property type="match status" value="1"/>
</dbReference>
<evidence type="ECO:0000259" key="1">
    <source>
        <dbReference type="PROSITE" id="PS50011"/>
    </source>
</evidence>
<dbReference type="PROSITE" id="PS50011">
    <property type="entry name" value="PROTEIN_KINASE_DOM"/>
    <property type="match status" value="1"/>
</dbReference>
<dbReference type="SUPFAM" id="SSF56112">
    <property type="entry name" value="Protein kinase-like (PK-like)"/>
    <property type="match status" value="1"/>
</dbReference>
<dbReference type="InterPro" id="IPR008271">
    <property type="entry name" value="Ser/Thr_kinase_AS"/>
</dbReference>
<dbReference type="Pfam" id="PF00069">
    <property type="entry name" value="Pkinase"/>
    <property type="match status" value="1"/>
</dbReference>
<dbReference type="InterPro" id="IPR000719">
    <property type="entry name" value="Prot_kinase_dom"/>
</dbReference>
<dbReference type="PANTHER" id="PTHR44167:SF24">
    <property type="entry name" value="SERINE_THREONINE-PROTEIN KINASE CHK2"/>
    <property type="match status" value="1"/>
</dbReference>
<proteinExistence type="predicted"/>
<dbReference type="PANTHER" id="PTHR44167">
    <property type="entry name" value="OVARIAN-SPECIFIC SERINE/THREONINE-PROTEIN KINASE LOK-RELATED"/>
    <property type="match status" value="1"/>
</dbReference>
<keyword evidence="2" id="KW-0418">Kinase</keyword>
<dbReference type="OrthoDB" id="4062651at2759"/>
<name>A0A6A6RJV8_9PLEO</name>
<feature type="domain" description="Protein kinase" evidence="1">
    <location>
        <begin position="500"/>
        <end position="799"/>
    </location>
</feature>
<dbReference type="CDD" id="cd00180">
    <property type="entry name" value="PKc"/>
    <property type="match status" value="1"/>
</dbReference>
<dbReference type="Proteomes" id="UP000799753">
    <property type="component" value="Unassembled WGS sequence"/>
</dbReference>
<sequence length="840" mass="94571">MVRAKEMDRKPVWLPRPGPQQVLGNDRDRTNVQDIYDAYLVFCENGSYRIAWRNLSVLLKLYLNDHFPVGDNDELMVNSDPTRIEYLASLDASQLGYLTKDVLWVLFRWAEFITSDDEVLLCRTRTLVVTRDYLLLFSLETLQILIAEITNELSRRTRLASSPHRHSIAGLSSPWSPLSGTDLGILRFVDVQLSPDDTALLLRFKVKEAVSPRSAKTSSHPETFYDLPKKLLRRALSVGSGTSSKARGHRHRNSFLGGIDSTLVPRAYLKKIRKVSGKPDIGDTINIPNPTSAHAGEPLTASILPSQSELQLFSYDWPRRTLTEITEEFSEGGHTLVVDDQKSNWSDSYTDSVEISQSVDPTPHSINDASSEHSSILPMDGLIRNFYKSESIAPSPATPLTDRRASVGSAGKQSVQSALSSHPSFITAKTEIHISRGTSIDSFMTLTSQSTLSKNPIIQSDYQKMLRERDLIPHPSLETDWSGRGQHADFGEEERDTIPLQVEKVLGQTRNALVESVRCKRVRLVRKRMRCTKWSGLKREDALREVQHLYRLQHSHIVRLVGTYVIGTELSIITYPCAEWNLEQFMESTRTTDDATVKCASLCQFFTCLAKVLDFMHSFPLKHMDIKPQNLLVRDIRSSNVSESDPYKIYFTDFGISRSYESLEECETENPTSFTRTYAALEVVLQEVRDLSADIFSLGCVFAEMLATILDSSGSSRTSKTRIESPSKGLSDKIREIRQRPEGGLRPYHLANEDVCTSLATVPILEPELQAVREWTVQMLQTDASRRPTARQIADDPHLPFPCQSCTLRTGPEDFEAADPLSLTPCSTLPHNSRSNIDVF</sequence>
<gene>
    <name evidence="2" type="ORF">P280DRAFT_297306</name>
</gene>
<keyword evidence="3" id="KW-1185">Reference proteome</keyword>
<accession>A0A6A6RJV8</accession>
<dbReference type="GO" id="GO:0005524">
    <property type="term" value="F:ATP binding"/>
    <property type="evidence" value="ECO:0007669"/>
    <property type="project" value="InterPro"/>
</dbReference>
<evidence type="ECO:0000313" key="3">
    <source>
        <dbReference type="Proteomes" id="UP000799753"/>
    </source>
</evidence>
<dbReference type="GO" id="GO:0004674">
    <property type="term" value="F:protein serine/threonine kinase activity"/>
    <property type="evidence" value="ECO:0007669"/>
    <property type="project" value="TreeGrafter"/>
</dbReference>
<dbReference type="InterPro" id="IPR011009">
    <property type="entry name" value="Kinase-like_dom_sf"/>
</dbReference>
<reference evidence="2" key="1">
    <citation type="journal article" date="2020" name="Stud. Mycol.">
        <title>101 Dothideomycetes genomes: a test case for predicting lifestyles and emergence of pathogens.</title>
        <authorList>
            <person name="Haridas S."/>
            <person name="Albert R."/>
            <person name="Binder M."/>
            <person name="Bloem J."/>
            <person name="Labutti K."/>
            <person name="Salamov A."/>
            <person name="Andreopoulos B."/>
            <person name="Baker S."/>
            <person name="Barry K."/>
            <person name="Bills G."/>
            <person name="Bluhm B."/>
            <person name="Cannon C."/>
            <person name="Castanera R."/>
            <person name="Culley D."/>
            <person name="Daum C."/>
            <person name="Ezra D."/>
            <person name="Gonzalez J."/>
            <person name="Henrissat B."/>
            <person name="Kuo A."/>
            <person name="Liang C."/>
            <person name="Lipzen A."/>
            <person name="Lutzoni F."/>
            <person name="Magnuson J."/>
            <person name="Mondo S."/>
            <person name="Nolan M."/>
            <person name="Ohm R."/>
            <person name="Pangilinan J."/>
            <person name="Park H.-J."/>
            <person name="Ramirez L."/>
            <person name="Alfaro M."/>
            <person name="Sun H."/>
            <person name="Tritt A."/>
            <person name="Yoshinaga Y."/>
            <person name="Zwiers L.-H."/>
            <person name="Turgeon B."/>
            <person name="Goodwin S."/>
            <person name="Spatafora J."/>
            <person name="Crous P."/>
            <person name="Grigoriev I."/>
        </authorList>
    </citation>
    <scope>NUCLEOTIDE SEQUENCE</scope>
    <source>
        <strain evidence="2">CBS 473.64</strain>
    </source>
</reference>
<dbReference type="GO" id="GO:0044773">
    <property type="term" value="P:mitotic DNA damage checkpoint signaling"/>
    <property type="evidence" value="ECO:0007669"/>
    <property type="project" value="TreeGrafter"/>
</dbReference>
<organism evidence="2 3">
    <name type="scientific">Massarina eburnea CBS 473.64</name>
    <dbReference type="NCBI Taxonomy" id="1395130"/>
    <lineage>
        <taxon>Eukaryota</taxon>
        <taxon>Fungi</taxon>
        <taxon>Dikarya</taxon>
        <taxon>Ascomycota</taxon>
        <taxon>Pezizomycotina</taxon>
        <taxon>Dothideomycetes</taxon>
        <taxon>Pleosporomycetidae</taxon>
        <taxon>Pleosporales</taxon>
        <taxon>Massarineae</taxon>
        <taxon>Massarinaceae</taxon>
        <taxon>Massarina</taxon>
    </lineage>
</organism>
<dbReference type="PROSITE" id="PS00108">
    <property type="entry name" value="PROTEIN_KINASE_ST"/>
    <property type="match status" value="1"/>
</dbReference>
<dbReference type="AlphaFoldDB" id="A0A6A6RJV8"/>
<evidence type="ECO:0000313" key="2">
    <source>
        <dbReference type="EMBL" id="KAF2634264.1"/>
    </source>
</evidence>
<keyword evidence="2" id="KW-0808">Transferase</keyword>